<dbReference type="EMBL" id="CM010720">
    <property type="protein sequence ID" value="RZC65682.1"/>
    <property type="molecule type" value="Genomic_DNA"/>
</dbReference>
<protein>
    <recommendedName>
        <fullName evidence="3">F-box associated domain-containing protein</fullName>
    </recommendedName>
</protein>
<dbReference type="Gramene" id="RZC65682">
    <property type="protein sequence ID" value="RZC65682"/>
    <property type="gene ID" value="C5167_009368"/>
</dbReference>
<reference evidence="1 2" key="1">
    <citation type="journal article" date="2018" name="Science">
        <title>The opium poppy genome and morphinan production.</title>
        <authorList>
            <person name="Guo L."/>
            <person name="Winzer T."/>
            <person name="Yang X."/>
            <person name="Li Y."/>
            <person name="Ning Z."/>
            <person name="He Z."/>
            <person name="Teodor R."/>
            <person name="Lu Y."/>
            <person name="Bowser T.A."/>
            <person name="Graham I.A."/>
            <person name="Ye K."/>
        </authorList>
    </citation>
    <scope>NUCLEOTIDE SEQUENCE [LARGE SCALE GENOMIC DNA]</scope>
    <source>
        <strain evidence="2">cv. HN1</strain>
        <tissue evidence="1">Leaves</tissue>
    </source>
</reference>
<accession>A0A4Y7K039</accession>
<keyword evidence="2" id="KW-1185">Reference proteome</keyword>
<gene>
    <name evidence="1" type="ORF">C5167_009368</name>
</gene>
<organism evidence="1 2">
    <name type="scientific">Papaver somniferum</name>
    <name type="common">Opium poppy</name>
    <dbReference type="NCBI Taxonomy" id="3469"/>
    <lineage>
        <taxon>Eukaryota</taxon>
        <taxon>Viridiplantae</taxon>
        <taxon>Streptophyta</taxon>
        <taxon>Embryophyta</taxon>
        <taxon>Tracheophyta</taxon>
        <taxon>Spermatophyta</taxon>
        <taxon>Magnoliopsida</taxon>
        <taxon>Ranunculales</taxon>
        <taxon>Papaveraceae</taxon>
        <taxon>Papaveroideae</taxon>
        <taxon>Papaver</taxon>
    </lineage>
</organism>
<evidence type="ECO:0008006" key="3">
    <source>
        <dbReference type="Google" id="ProtNLM"/>
    </source>
</evidence>
<evidence type="ECO:0000313" key="2">
    <source>
        <dbReference type="Proteomes" id="UP000316621"/>
    </source>
</evidence>
<sequence length="105" mass="12437">MISKRRRQIDIWEFDYKQTCEWSRISSTSTKITFSRVCEINCTGNGDHIMVYMLNIIRTRSRAVDDYSLLIYNIKTDTWKNLDTLLPDRKVLLACAFKPDIRARV</sequence>
<dbReference type="Proteomes" id="UP000316621">
    <property type="component" value="Chromosome 6"/>
</dbReference>
<name>A0A4Y7K039_PAPSO</name>
<evidence type="ECO:0000313" key="1">
    <source>
        <dbReference type="EMBL" id="RZC65682.1"/>
    </source>
</evidence>
<proteinExistence type="predicted"/>
<dbReference type="AlphaFoldDB" id="A0A4Y7K039"/>